<dbReference type="Proteomes" id="UP000826195">
    <property type="component" value="Unassembled WGS sequence"/>
</dbReference>
<keyword evidence="2" id="KW-1185">Reference proteome</keyword>
<sequence>MPMLMPPLVMMQRENMQRALYYTYPTRVIMLIWTKYVSRRTVTNLAEAVLHYPLAAFDTELELIPVAYILQI</sequence>
<reference evidence="1 2" key="1">
    <citation type="journal article" date="2021" name="J. Hered.">
        <title>A chromosome-level genome assembly of the parasitoid wasp, Cotesia glomerata (Hymenoptera: Braconidae).</title>
        <authorList>
            <person name="Pinto B.J."/>
            <person name="Weis J.J."/>
            <person name="Gamble T."/>
            <person name="Ode P.J."/>
            <person name="Paul R."/>
            <person name="Zaspel J.M."/>
        </authorList>
    </citation>
    <scope>NUCLEOTIDE SEQUENCE [LARGE SCALE GENOMIC DNA]</scope>
    <source>
        <strain evidence="1">CgM1</strain>
    </source>
</reference>
<accession>A0AAV7IEA7</accession>
<protein>
    <submittedName>
        <fullName evidence="1">Uncharacterized protein</fullName>
    </submittedName>
</protein>
<organism evidence="1 2">
    <name type="scientific">Cotesia glomerata</name>
    <name type="common">Lepidopteran parasitic wasp</name>
    <name type="synonym">Apanteles glomeratus</name>
    <dbReference type="NCBI Taxonomy" id="32391"/>
    <lineage>
        <taxon>Eukaryota</taxon>
        <taxon>Metazoa</taxon>
        <taxon>Ecdysozoa</taxon>
        <taxon>Arthropoda</taxon>
        <taxon>Hexapoda</taxon>
        <taxon>Insecta</taxon>
        <taxon>Pterygota</taxon>
        <taxon>Neoptera</taxon>
        <taxon>Endopterygota</taxon>
        <taxon>Hymenoptera</taxon>
        <taxon>Apocrita</taxon>
        <taxon>Ichneumonoidea</taxon>
        <taxon>Braconidae</taxon>
        <taxon>Microgastrinae</taxon>
        <taxon>Cotesia</taxon>
    </lineage>
</organism>
<dbReference type="AlphaFoldDB" id="A0AAV7IEA7"/>
<proteinExistence type="predicted"/>
<name>A0AAV7IEA7_COTGL</name>
<gene>
    <name evidence="1" type="ORF">KQX54_017313</name>
</gene>
<dbReference type="EMBL" id="JAHXZJ010001864">
    <property type="protein sequence ID" value="KAH0550079.1"/>
    <property type="molecule type" value="Genomic_DNA"/>
</dbReference>
<comment type="caution">
    <text evidence="1">The sequence shown here is derived from an EMBL/GenBank/DDBJ whole genome shotgun (WGS) entry which is preliminary data.</text>
</comment>
<evidence type="ECO:0000313" key="1">
    <source>
        <dbReference type="EMBL" id="KAH0550079.1"/>
    </source>
</evidence>
<evidence type="ECO:0000313" key="2">
    <source>
        <dbReference type="Proteomes" id="UP000826195"/>
    </source>
</evidence>